<dbReference type="GO" id="GO:0003723">
    <property type="term" value="F:RNA binding"/>
    <property type="evidence" value="ECO:0007669"/>
    <property type="project" value="UniProtKB-UniRule"/>
</dbReference>
<protein>
    <recommendedName>
        <fullName evidence="6">Exosome complex protein</fullName>
    </recommendedName>
</protein>
<name>A0A4P9XMU2_9FUNG</name>
<comment type="subcellular location">
    <subcellularLocation>
        <location evidence="1 6">Nucleus</location>
    </subcellularLocation>
</comment>
<dbReference type="GO" id="GO:0003677">
    <property type="term" value="F:DNA binding"/>
    <property type="evidence" value="ECO:0007669"/>
    <property type="project" value="TreeGrafter"/>
</dbReference>
<feature type="compositionally biased region" description="Basic residues" evidence="7">
    <location>
        <begin position="159"/>
        <end position="169"/>
    </location>
</feature>
<dbReference type="GO" id="GO:0000178">
    <property type="term" value="C:exosome (RNase complex)"/>
    <property type="evidence" value="ECO:0007669"/>
    <property type="project" value="TreeGrafter"/>
</dbReference>
<dbReference type="Proteomes" id="UP000271241">
    <property type="component" value="Unassembled WGS sequence"/>
</dbReference>
<organism evidence="8 9">
    <name type="scientific">Thamnocephalis sphaerospora</name>
    <dbReference type="NCBI Taxonomy" id="78915"/>
    <lineage>
        <taxon>Eukaryota</taxon>
        <taxon>Fungi</taxon>
        <taxon>Fungi incertae sedis</taxon>
        <taxon>Zoopagomycota</taxon>
        <taxon>Zoopagomycotina</taxon>
        <taxon>Zoopagomycetes</taxon>
        <taxon>Zoopagales</taxon>
        <taxon>Sigmoideomycetaceae</taxon>
        <taxon>Thamnocephalis</taxon>
    </lineage>
</organism>
<dbReference type="EMBL" id="KZ992749">
    <property type="protein sequence ID" value="RKP07215.1"/>
    <property type="molecule type" value="Genomic_DNA"/>
</dbReference>
<feature type="compositionally biased region" description="Low complexity" evidence="7">
    <location>
        <begin position="170"/>
        <end position="189"/>
    </location>
</feature>
<dbReference type="GO" id="GO:0000460">
    <property type="term" value="P:maturation of 5.8S rRNA"/>
    <property type="evidence" value="ECO:0007669"/>
    <property type="project" value="TreeGrafter"/>
</dbReference>
<evidence type="ECO:0000256" key="3">
    <source>
        <dbReference type="ARBA" id="ARBA00022552"/>
    </source>
</evidence>
<keyword evidence="5 6" id="KW-0539">Nucleus</keyword>
<gene>
    <name evidence="8" type="ORF">THASP1DRAFT_30963</name>
</gene>
<dbReference type="GO" id="GO:0010468">
    <property type="term" value="P:regulation of gene expression"/>
    <property type="evidence" value="ECO:0007669"/>
    <property type="project" value="TreeGrafter"/>
</dbReference>
<dbReference type="GO" id="GO:0005730">
    <property type="term" value="C:nucleolus"/>
    <property type="evidence" value="ECO:0007669"/>
    <property type="project" value="TreeGrafter"/>
</dbReference>
<evidence type="ECO:0000256" key="1">
    <source>
        <dbReference type="ARBA" id="ARBA00004123"/>
    </source>
</evidence>
<dbReference type="InterPro" id="IPR007146">
    <property type="entry name" value="Sas10/Utp3/C1D"/>
</dbReference>
<keyword evidence="4 6" id="KW-0694">RNA-binding</keyword>
<evidence type="ECO:0000256" key="2">
    <source>
        <dbReference type="ARBA" id="ARBA00009154"/>
    </source>
</evidence>
<proteinExistence type="inferred from homology"/>
<evidence type="ECO:0000256" key="6">
    <source>
        <dbReference type="RuleBase" id="RU368003"/>
    </source>
</evidence>
<dbReference type="PANTHER" id="PTHR15341:SF3">
    <property type="entry name" value="NUCLEAR NUCLEIC ACID-BINDING PROTEIN C1D"/>
    <property type="match status" value="1"/>
</dbReference>
<evidence type="ECO:0000256" key="4">
    <source>
        <dbReference type="ARBA" id="ARBA00022884"/>
    </source>
</evidence>
<dbReference type="AlphaFoldDB" id="A0A4P9XMU2"/>
<reference evidence="9" key="1">
    <citation type="journal article" date="2018" name="Nat. Microbiol.">
        <title>Leveraging single-cell genomics to expand the fungal tree of life.</title>
        <authorList>
            <person name="Ahrendt S.R."/>
            <person name="Quandt C.A."/>
            <person name="Ciobanu D."/>
            <person name="Clum A."/>
            <person name="Salamov A."/>
            <person name="Andreopoulos B."/>
            <person name="Cheng J.F."/>
            <person name="Woyke T."/>
            <person name="Pelin A."/>
            <person name="Henrissat B."/>
            <person name="Reynolds N.K."/>
            <person name="Benny G.L."/>
            <person name="Smith M.E."/>
            <person name="James T.Y."/>
            <person name="Grigoriev I.V."/>
        </authorList>
    </citation>
    <scope>NUCLEOTIDE SEQUENCE [LARGE SCALE GENOMIC DNA]</scope>
    <source>
        <strain evidence="9">RSA 1356</strain>
    </source>
</reference>
<dbReference type="OrthoDB" id="10261072at2759"/>
<sequence length="210" mass="22174">MADATTAQLVAAVENLSSTVGTIKAQLAPLLSSTYAETVSKLAPAERAKFQVLLAYSANALFWAYLKTQGVSPNEHPVKLELQRVREYINKIKETENPAKPTMTVDKEAAARFIKHHLPKIQESADVAMADADEPAAETHAEKGANTASGAETAQVATKKNKGKKKKGKQANTAAASSGNASDASSTASQKRPAKTADGSSKKRKKKGGQ</sequence>
<evidence type="ECO:0000313" key="8">
    <source>
        <dbReference type="EMBL" id="RKP07215.1"/>
    </source>
</evidence>
<dbReference type="STRING" id="78915.A0A4P9XMU2"/>
<comment type="function">
    <text evidence="6">Required for exosome-dependent processing of pre-rRNA and small nucleolar RNA (snRNA) precursors. Involved in processing of 35S pre-rRNA at the A0, A1 and A2 sites.</text>
</comment>
<evidence type="ECO:0000256" key="7">
    <source>
        <dbReference type="SAM" id="MobiDB-lite"/>
    </source>
</evidence>
<keyword evidence="3 6" id="KW-0698">rRNA processing</keyword>
<feature type="region of interest" description="Disordered" evidence="7">
    <location>
        <begin position="131"/>
        <end position="210"/>
    </location>
</feature>
<accession>A0A4P9XMU2</accession>
<evidence type="ECO:0000313" key="9">
    <source>
        <dbReference type="Proteomes" id="UP000271241"/>
    </source>
</evidence>
<dbReference type="Pfam" id="PF04000">
    <property type="entry name" value="Sas10_Utp3"/>
    <property type="match status" value="1"/>
</dbReference>
<dbReference type="PANTHER" id="PTHR15341">
    <property type="entry name" value="SUN-COR STEROID HORMONE RECEPTOR CO-REPRESSOR"/>
    <property type="match status" value="1"/>
</dbReference>
<dbReference type="InterPro" id="IPR011082">
    <property type="entry name" value="Exosome-assoc_fac/DNA_repair"/>
</dbReference>
<keyword evidence="9" id="KW-1185">Reference proteome</keyword>
<comment type="similarity">
    <text evidence="2 6">Belongs to the C1D family.</text>
</comment>
<evidence type="ECO:0000256" key="5">
    <source>
        <dbReference type="ARBA" id="ARBA00023242"/>
    </source>
</evidence>